<protein>
    <submittedName>
        <fullName evidence="2">Enoyl-CoA hydratase</fullName>
    </submittedName>
</protein>
<sequence>MADYRYITYEELDEGRVARITMNRPQYRNAQNRGLLVEVDEAFARAERDDQVRVVILAGAGKSFSSGHDMLSASTPDRQAERDPDSPDFHPSFAVNGATRASVEKRMLQEHHYFYQNTLRWRNLRKITVAQVQGPVFAAGLMLMWACDLIVAADDATFCDPVGTRLGMCGVEYFGHPWEFGPRRAKEMLLLAETMDAHEARRIGMVNRVVARDRLEEETLRYAQEVAKRPTMTALMIKESVNQTLDNQGFHNSLQAAFSLHQITHAHWAELHEGGVPHATVEDGAVPWKKQKTTQ</sequence>
<comment type="caution">
    <text evidence="2">The sequence shown here is derived from an EMBL/GenBank/DDBJ whole genome shotgun (WGS) entry which is preliminary data.</text>
</comment>
<gene>
    <name evidence="2" type="ORF">RB614_33015</name>
</gene>
<organism evidence="2 3">
    <name type="scientific">Phytohabitans maris</name>
    <dbReference type="NCBI Taxonomy" id="3071409"/>
    <lineage>
        <taxon>Bacteria</taxon>
        <taxon>Bacillati</taxon>
        <taxon>Actinomycetota</taxon>
        <taxon>Actinomycetes</taxon>
        <taxon>Micromonosporales</taxon>
        <taxon>Micromonosporaceae</taxon>
    </lineage>
</organism>
<dbReference type="CDD" id="cd06558">
    <property type="entry name" value="crotonase-like"/>
    <property type="match status" value="1"/>
</dbReference>
<feature type="compositionally biased region" description="Basic and acidic residues" evidence="1">
    <location>
        <begin position="78"/>
        <end position="88"/>
    </location>
</feature>
<feature type="region of interest" description="Disordered" evidence="1">
    <location>
        <begin position="67"/>
        <end position="91"/>
    </location>
</feature>
<dbReference type="NCBIfam" id="NF006140">
    <property type="entry name" value="PRK08290.1"/>
    <property type="match status" value="1"/>
</dbReference>
<evidence type="ECO:0000313" key="3">
    <source>
        <dbReference type="Proteomes" id="UP001230908"/>
    </source>
</evidence>
<name>A0ABU0ZSR1_9ACTN</name>
<evidence type="ECO:0000256" key="1">
    <source>
        <dbReference type="SAM" id="MobiDB-lite"/>
    </source>
</evidence>
<evidence type="ECO:0000313" key="2">
    <source>
        <dbReference type="EMBL" id="MDQ7909354.1"/>
    </source>
</evidence>
<reference evidence="2 3" key="1">
    <citation type="submission" date="2023-08" db="EMBL/GenBank/DDBJ databases">
        <title>Phytohabitans sansha sp. nov., isolated from marine sediment.</title>
        <authorList>
            <person name="Zhao Y."/>
            <person name="Yi K."/>
        </authorList>
    </citation>
    <scope>NUCLEOTIDE SEQUENCE [LARGE SCALE GENOMIC DNA]</scope>
    <source>
        <strain evidence="2 3">ZYX-F-186</strain>
    </source>
</reference>
<dbReference type="RefSeq" id="WP_308716610.1">
    <property type="nucleotide sequence ID" value="NZ_JAVHUY010000040.1"/>
</dbReference>
<dbReference type="PANTHER" id="PTHR11941:SF124">
    <property type="entry name" value="ENOYL-COA HYDRATASE ECHA13-RELATED"/>
    <property type="match status" value="1"/>
</dbReference>
<dbReference type="Gene3D" id="3.90.226.10">
    <property type="entry name" value="2-enoyl-CoA Hydratase, Chain A, domain 1"/>
    <property type="match status" value="1"/>
</dbReference>
<proteinExistence type="predicted"/>
<accession>A0ABU0ZSR1</accession>
<dbReference type="InterPro" id="IPR001753">
    <property type="entry name" value="Enoyl-CoA_hydra/iso"/>
</dbReference>
<dbReference type="EMBL" id="JAVHUY010000040">
    <property type="protein sequence ID" value="MDQ7909354.1"/>
    <property type="molecule type" value="Genomic_DNA"/>
</dbReference>
<dbReference type="Proteomes" id="UP001230908">
    <property type="component" value="Unassembled WGS sequence"/>
</dbReference>
<dbReference type="SUPFAM" id="SSF52096">
    <property type="entry name" value="ClpP/crotonase"/>
    <property type="match status" value="1"/>
</dbReference>
<dbReference type="Pfam" id="PF00378">
    <property type="entry name" value="ECH_1"/>
    <property type="match status" value="2"/>
</dbReference>
<dbReference type="InterPro" id="IPR029045">
    <property type="entry name" value="ClpP/crotonase-like_dom_sf"/>
</dbReference>
<keyword evidence="3" id="KW-1185">Reference proteome</keyword>
<dbReference type="PANTHER" id="PTHR11941">
    <property type="entry name" value="ENOYL-COA HYDRATASE-RELATED"/>
    <property type="match status" value="1"/>
</dbReference>